<organism evidence="7 8">
    <name type="scientific">Granulicella mallensis (strain ATCC BAA-1857 / DSM 23137 / MP5ACTX8)</name>
    <dbReference type="NCBI Taxonomy" id="682795"/>
    <lineage>
        <taxon>Bacteria</taxon>
        <taxon>Pseudomonadati</taxon>
        <taxon>Acidobacteriota</taxon>
        <taxon>Terriglobia</taxon>
        <taxon>Terriglobales</taxon>
        <taxon>Acidobacteriaceae</taxon>
        <taxon>Granulicella</taxon>
    </lineage>
</organism>
<sequence>MSSIVDRQDSRFAVAHRGHNARFPSIAAEATGRVEYCESVEDAANALQQVINAGLRPTVRSSGHCYEDFIANNPNGAILDVSLLNQVTSGRSGAAPYSIQPGAMLGNIYQELYKRSNVVLPGGSCFTVSAGGHISGGGYGILSRLYGITVDWISSVDILTVDAAGKVVPLHADSHHHPELFRALRGGQGSNFGLITGFTFNQLPPAPSEIMQAAVSFDWETMTPERFVKILTTYGKYWEENDQNKETWGLFGYMGITSRSSGRFGISTVFTNPDGTVKDVSVLADFLDRFETCKPIADAPLGYAAHRLLGQEMDHRFNMPSVCYGEHPMVRSSWISAASEGSGNSMSRGVRAKYKSAYMKKAFTEEEALALYRMLSDDRSRGLVVAVDSYGGATNNPARARDTAIPQRTSVMKLQYQTYWQDEKEDSFRLAGIRDTFTAAYSTSVADPKHIGTPFPNDHYDGCYINYPDVDMIEHPYWPQLYYGTGDLYPLLQRVKKDYDPHNVFHHTMSVRADV</sequence>
<evidence type="ECO:0000256" key="1">
    <source>
        <dbReference type="ARBA" id="ARBA00001974"/>
    </source>
</evidence>
<keyword evidence="8" id="KW-1185">Reference proteome</keyword>
<dbReference type="GO" id="GO:0071949">
    <property type="term" value="F:FAD binding"/>
    <property type="evidence" value="ECO:0007669"/>
    <property type="project" value="InterPro"/>
</dbReference>
<dbReference type="AlphaFoldDB" id="G8NWH4"/>
<dbReference type="EMBL" id="CP003130">
    <property type="protein sequence ID" value="AEU37777.1"/>
    <property type="molecule type" value="Genomic_DNA"/>
</dbReference>
<dbReference type="InterPro" id="IPR006094">
    <property type="entry name" value="Oxid_FAD_bind_N"/>
</dbReference>
<dbReference type="eggNOG" id="COG0277">
    <property type="taxonomic scope" value="Bacteria"/>
</dbReference>
<evidence type="ECO:0000313" key="7">
    <source>
        <dbReference type="EMBL" id="AEU37777.1"/>
    </source>
</evidence>
<comment type="similarity">
    <text evidence="2">Belongs to the oxygen-dependent FAD-linked oxidoreductase family.</text>
</comment>
<evidence type="ECO:0000313" key="8">
    <source>
        <dbReference type="Proteomes" id="UP000007113"/>
    </source>
</evidence>
<dbReference type="SUPFAM" id="SSF56176">
    <property type="entry name" value="FAD-binding/transporter-associated domain-like"/>
    <property type="match status" value="1"/>
</dbReference>
<dbReference type="PROSITE" id="PS51387">
    <property type="entry name" value="FAD_PCMH"/>
    <property type="match status" value="1"/>
</dbReference>
<dbReference type="InterPro" id="IPR016169">
    <property type="entry name" value="FAD-bd_PCMH_sub2"/>
</dbReference>
<name>G8NWH4_GRAMM</name>
<gene>
    <name evidence="7" type="ordered locus">AciX8_3480</name>
</gene>
<dbReference type="KEGG" id="gma:AciX8_3480"/>
<dbReference type="OrthoDB" id="545125at2"/>
<proteinExistence type="inferred from homology"/>
<evidence type="ECO:0000259" key="6">
    <source>
        <dbReference type="PROSITE" id="PS51387"/>
    </source>
</evidence>
<dbReference type="InterPro" id="IPR050416">
    <property type="entry name" value="FAD-linked_Oxidoreductase"/>
</dbReference>
<dbReference type="GO" id="GO:0016491">
    <property type="term" value="F:oxidoreductase activity"/>
    <property type="evidence" value="ECO:0007669"/>
    <property type="project" value="UniProtKB-KW"/>
</dbReference>
<dbReference type="Pfam" id="PF01565">
    <property type="entry name" value="FAD_binding_4"/>
    <property type="match status" value="1"/>
</dbReference>
<reference evidence="7 8" key="1">
    <citation type="submission" date="2011-11" db="EMBL/GenBank/DDBJ databases">
        <title>Complete sequence of Granulicella mallensis MP5ACTX8.</title>
        <authorList>
            <consortium name="US DOE Joint Genome Institute"/>
            <person name="Lucas S."/>
            <person name="Copeland A."/>
            <person name="Lapidus A."/>
            <person name="Cheng J.-F."/>
            <person name="Goodwin L."/>
            <person name="Pitluck S."/>
            <person name="Peters L."/>
            <person name="Lu M."/>
            <person name="Detter J.C."/>
            <person name="Han C."/>
            <person name="Tapia R."/>
            <person name="Land M."/>
            <person name="Hauser L."/>
            <person name="Kyrpides N."/>
            <person name="Ivanova N."/>
            <person name="Mikhailova N."/>
            <person name="Pagani I."/>
            <person name="Rawat S."/>
            <person name="Mannisto M."/>
            <person name="Haggblom M."/>
            <person name="Woyke T."/>
        </authorList>
    </citation>
    <scope>NUCLEOTIDE SEQUENCE [LARGE SCALE GENOMIC DNA]</scope>
    <source>
        <strain evidence="8">ATCC BAA-1857 / DSM 23137 / MP5ACTX8</strain>
    </source>
</reference>
<dbReference type="RefSeq" id="WP_014266651.1">
    <property type="nucleotide sequence ID" value="NC_016631.1"/>
</dbReference>
<accession>G8NWH4</accession>
<dbReference type="PANTHER" id="PTHR42973">
    <property type="entry name" value="BINDING OXIDOREDUCTASE, PUTATIVE (AFU_ORTHOLOGUE AFUA_1G17690)-RELATED"/>
    <property type="match status" value="1"/>
</dbReference>
<dbReference type="STRING" id="682795.AciX8_3480"/>
<evidence type="ECO:0000256" key="2">
    <source>
        <dbReference type="ARBA" id="ARBA00005466"/>
    </source>
</evidence>
<dbReference type="InterPro" id="IPR012951">
    <property type="entry name" value="BBE"/>
</dbReference>
<dbReference type="Gene3D" id="3.40.462.20">
    <property type="match status" value="1"/>
</dbReference>
<keyword evidence="5" id="KW-0560">Oxidoreductase</keyword>
<dbReference type="InterPro" id="IPR036318">
    <property type="entry name" value="FAD-bd_PCMH-like_sf"/>
</dbReference>
<evidence type="ECO:0000256" key="5">
    <source>
        <dbReference type="ARBA" id="ARBA00023002"/>
    </source>
</evidence>
<keyword evidence="4" id="KW-0274">FAD</keyword>
<protein>
    <submittedName>
        <fullName evidence="7">FAD linked oxidase domain protein</fullName>
    </submittedName>
</protein>
<comment type="cofactor">
    <cofactor evidence="1">
        <name>FAD</name>
        <dbReference type="ChEBI" id="CHEBI:57692"/>
    </cofactor>
</comment>
<dbReference type="Gene3D" id="3.30.465.10">
    <property type="match status" value="1"/>
</dbReference>
<dbReference type="Pfam" id="PF08031">
    <property type="entry name" value="BBE"/>
    <property type="match status" value="1"/>
</dbReference>
<dbReference type="InterPro" id="IPR016166">
    <property type="entry name" value="FAD-bd_PCMH"/>
</dbReference>
<feature type="domain" description="FAD-binding PCMH-type" evidence="6">
    <location>
        <begin position="26"/>
        <end position="205"/>
    </location>
</feature>
<dbReference type="HOGENOM" id="CLU_018354_2_0_0"/>
<dbReference type="Proteomes" id="UP000007113">
    <property type="component" value="Chromosome"/>
</dbReference>
<keyword evidence="3" id="KW-0285">Flavoprotein</keyword>
<evidence type="ECO:0000256" key="4">
    <source>
        <dbReference type="ARBA" id="ARBA00022827"/>
    </source>
</evidence>
<evidence type="ECO:0000256" key="3">
    <source>
        <dbReference type="ARBA" id="ARBA00022630"/>
    </source>
</evidence>
<dbReference type="PANTHER" id="PTHR42973:SF39">
    <property type="entry name" value="FAD-BINDING PCMH-TYPE DOMAIN-CONTAINING PROTEIN"/>
    <property type="match status" value="1"/>
</dbReference>